<evidence type="ECO:0000313" key="3">
    <source>
        <dbReference type="EMBL" id="CAF4197079.1"/>
    </source>
</evidence>
<dbReference type="EMBL" id="CAJOBA010047081">
    <property type="protein sequence ID" value="CAF4197079.1"/>
    <property type="molecule type" value="Genomic_DNA"/>
</dbReference>
<evidence type="ECO:0000313" key="4">
    <source>
        <dbReference type="EMBL" id="CAF4599845.1"/>
    </source>
</evidence>
<evidence type="ECO:0000313" key="2">
    <source>
        <dbReference type="EMBL" id="CAF1657940.1"/>
    </source>
</evidence>
<organism evidence="2 5">
    <name type="scientific">Didymodactylos carnosus</name>
    <dbReference type="NCBI Taxonomy" id="1234261"/>
    <lineage>
        <taxon>Eukaryota</taxon>
        <taxon>Metazoa</taxon>
        <taxon>Spiralia</taxon>
        <taxon>Gnathifera</taxon>
        <taxon>Rotifera</taxon>
        <taxon>Eurotatoria</taxon>
        <taxon>Bdelloidea</taxon>
        <taxon>Philodinida</taxon>
        <taxon>Philodinidae</taxon>
        <taxon>Didymodactylos</taxon>
    </lineage>
</organism>
<comment type="caution">
    <text evidence="2">The sequence shown here is derived from an EMBL/GenBank/DDBJ whole genome shotgun (WGS) entry which is preliminary data.</text>
</comment>
<name>A0A816F8L3_9BILA</name>
<dbReference type="EMBL" id="CAJOBC010127286">
    <property type="protein sequence ID" value="CAF4599845.1"/>
    <property type="molecule type" value="Genomic_DNA"/>
</dbReference>
<dbReference type="EMBL" id="CAJNOK010025379">
    <property type="protein sequence ID" value="CAF1389298.1"/>
    <property type="molecule type" value="Genomic_DNA"/>
</dbReference>
<dbReference type="Proteomes" id="UP000681722">
    <property type="component" value="Unassembled WGS sequence"/>
</dbReference>
<dbReference type="OrthoDB" id="10037266at2759"/>
<dbReference type="Proteomes" id="UP000677228">
    <property type="component" value="Unassembled WGS sequence"/>
</dbReference>
<dbReference type="Proteomes" id="UP000663829">
    <property type="component" value="Unassembled WGS sequence"/>
</dbReference>
<dbReference type="Proteomes" id="UP000682733">
    <property type="component" value="Unassembled WGS sequence"/>
</dbReference>
<evidence type="ECO:0000313" key="5">
    <source>
        <dbReference type="Proteomes" id="UP000663829"/>
    </source>
</evidence>
<evidence type="ECO:0008006" key="6">
    <source>
        <dbReference type="Google" id="ProtNLM"/>
    </source>
</evidence>
<accession>A0A816F8L3</accession>
<sequence length="112" mass="13023">MSTRSGRLYQQPPTTIATTQSVTNTTVTMTNTDDLMLDAIIKDFPKLSGQKNENIDDWLRLLHVKFFALNFDESQQLKWSIQFLPDETLKWYLPQVDNIQTWAAFRTIISKP</sequence>
<proteinExistence type="predicted"/>
<keyword evidence="5" id="KW-1185">Reference proteome</keyword>
<evidence type="ECO:0000313" key="1">
    <source>
        <dbReference type="EMBL" id="CAF1389298.1"/>
    </source>
</evidence>
<gene>
    <name evidence="2" type="ORF">GPM918_LOCUS45852</name>
    <name evidence="1" type="ORF">OVA965_LOCUS32495</name>
    <name evidence="4" type="ORF">SRO942_LOCUS48824</name>
    <name evidence="3" type="ORF">TMI583_LOCUS33353</name>
</gene>
<protein>
    <recommendedName>
        <fullName evidence="6">Retrotransposon gag domain-containing protein</fullName>
    </recommendedName>
</protein>
<reference evidence="2" key="1">
    <citation type="submission" date="2021-02" db="EMBL/GenBank/DDBJ databases">
        <authorList>
            <person name="Nowell W R."/>
        </authorList>
    </citation>
    <scope>NUCLEOTIDE SEQUENCE</scope>
</reference>
<dbReference type="EMBL" id="CAJNOQ010054467">
    <property type="protein sequence ID" value="CAF1657940.1"/>
    <property type="molecule type" value="Genomic_DNA"/>
</dbReference>
<dbReference type="AlphaFoldDB" id="A0A816F8L3"/>